<dbReference type="Proteomes" id="UP000075902">
    <property type="component" value="Unassembled WGS sequence"/>
</dbReference>
<organism evidence="1 2">
    <name type="scientific">Anopheles melas</name>
    <dbReference type="NCBI Taxonomy" id="34690"/>
    <lineage>
        <taxon>Eukaryota</taxon>
        <taxon>Metazoa</taxon>
        <taxon>Ecdysozoa</taxon>
        <taxon>Arthropoda</taxon>
        <taxon>Hexapoda</taxon>
        <taxon>Insecta</taxon>
        <taxon>Pterygota</taxon>
        <taxon>Neoptera</taxon>
        <taxon>Endopterygota</taxon>
        <taxon>Diptera</taxon>
        <taxon>Nematocera</taxon>
        <taxon>Culicoidea</taxon>
        <taxon>Culicidae</taxon>
        <taxon>Anophelinae</taxon>
        <taxon>Anopheles</taxon>
    </lineage>
</organism>
<name>A0A182U322_9DIPT</name>
<evidence type="ECO:0000313" key="1">
    <source>
        <dbReference type="EnsemblMetazoa" id="AMEC013025-PA"/>
    </source>
</evidence>
<reference evidence="1" key="2">
    <citation type="submission" date="2020-05" db="UniProtKB">
        <authorList>
            <consortium name="EnsemblMetazoa"/>
        </authorList>
    </citation>
    <scope>IDENTIFICATION</scope>
    <source>
        <strain evidence="1">CM1001059</strain>
    </source>
</reference>
<accession>A0A182U322</accession>
<sequence>MTPSSRQTVRTLAFSVGGGRVGTDGAVITFLVQALVCGKLREERMPQSLVWLRPAEFEDHFRCAIVPGGDDGAVVFIVKRGAAKIDQSDIGTVDAAHLAVLLRKRMGEC</sequence>
<dbReference type="PROSITE" id="PS00888">
    <property type="entry name" value="CNMP_BINDING_1"/>
    <property type="match status" value="1"/>
</dbReference>
<dbReference type="InterPro" id="IPR018488">
    <property type="entry name" value="cNMP-bd_CS"/>
</dbReference>
<protein>
    <submittedName>
        <fullName evidence="1">Uncharacterized protein</fullName>
    </submittedName>
</protein>
<proteinExistence type="predicted"/>
<dbReference type="AlphaFoldDB" id="A0A182U322"/>
<evidence type="ECO:0000313" key="2">
    <source>
        <dbReference type="Proteomes" id="UP000075902"/>
    </source>
</evidence>
<dbReference type="VEuPathDB" id="VectorBase:AMEC013025"/>
<dbReference type="EnsemblMetazoa" id="AMEC013025-RA">
    <property type="protein sequence ID" value="AMEC013025-PA"/>
    <property type="gene ID" value="AMEC013025"/>
</dbReference>
<keyword evidence="2" id="KW-1185">Reference proteome</keyword>
<reference evidence="2" key="1">
    <citation type="submission" date="2014-01" db="EMBL/GenBank/DDBJ databases">
        <title>The Genome Sequence of Anopheles melas CM1001059_A (V2).</title>
        <authorList>
            <consortium name="The Broad Institute Genomics Platform"/>
            <person name="Neafsey D.E."/>
            <person name="Besansky N."/>
            <person name="Howell P."/>
            <person name="Walton C."/>
            <person name="Young S.K."/>
            <person name="Zeng Q."/>
            <person name="Gargeya S."/>
            <person name="Fitzgerald M."/>
            <person name="Haas B."/>
            <person name="Abouelleil A."/>
            <person name="Allen A.W."/>
            <person name="Alvarado L."/>
            <person name="Arachchi H.M."/>
            <person name="Berlin A.M."/>
            <person name="Chapman S.B."/>
            <person name="Gainer-Dewar J."/>
            <person name="Goldberg J."/>
            <person name="Griggs A."/>
            <person name="Gujja S."/>
            <person name="Hansen M."/>
            <person name="Howarth C."/>
            <person name="Imamovic A."/>
            <person name="Ireland A."/>
            <person name="Larimer J."/>
            <person name="McCowan C."/>
            <person name="Murphy C."/>
            <person name="Pearson M."/>
            <person name="Poon T.W."/>
            <person name="Priest M."/>
            <person name="Roberts A."/>
            <person name="Saif S."/>
            <person name="Shea T."/>
            <person name="Sisk P."/>
            <person name="Sykes S."/>
            <person name="Wortman J."/>
            <person name="Nusbaum C."/>
            <person name="Birren B."/>
        </authorList>
    </citation>
    <scope>NUCLEOTIDE SEQUENCE [LARGE SCALE GENOMIC DNA]</scope>
    <source>
        <strain evidence="2">CM1001059</strain>
    </source>
</reference>